<dbReference type="EMBL" id="LAXJ01000003">
    <property type="protein sequence ID" value="KRS13795.1"/>
    <property type="molecule type" value="Genomic_DNA"/>
</dbReference>
<dbReference type="STRING" id="1641875.XM53_04290"/>
<dbReference type="PATRIC" id="fig|1641875.4.peg.2869"/>
<protein>
    <submittedName>
        <fullName evidence="1">Uncharacterized protein</fullName>
    </submittedName>
</protein>
<evidence type="ECO:0000313" key="2">
    <source>
        <dbReference type="Proteomes" id="UP000051295"/>
    </source>
</evidence>
<name>A0A0T5NY08_9RHOB</name>
<evidence type="ECO:0000313" key="1">
    <source>
        <dbReference type="EMBL" id="KRS13795.1"/>
    </source>
</evidence>
<dbReference type="OrthoDB" id="1441538at2"/>
<dbReference type="AlphaFoldDB" id="A0A0T5NY08"/>
<dbReference type="Proteomes" id="UP000051295">
    <property type="component" value="Unassembled WGS sequence"/>
</dbReference>
<sequence length="160" mass="17520">MSFADPLVRRMVDFVESIGIEVRAVDLPEPTFLPGLDIRDGALCIDAARLAYPGDILHEAGHIAVADAERRRQPSLKPTQAEEMAAMAWSYAAVRHLELPEETVFHGDGYQGGAGNLLDAFRDGGGPGVPVLGWLELTTDPHAPHAEGKRCFPHMDRWVR</sequence>
<organism evidence="1 2">
    <name type="scientific">Roseovarius atlanticus</name>
    <dbReference type="NCBI Taxonomy" id="1641875"/>
    <lineage>
        <taxon>Bacteria</taxon>
        <taxon>Pseudomonadati</taxon>
        <taxon>Pseudomonadota</taxon>
        <taxon>Alphaproteobacteria</taxon>
        <taxon>Rhodobacterales</taxon>
        <taxon>Roseobacteraceae</taxon>
        <taxon>Roseovarius</taxon>
    </lineage>
</organism>
<accession>A0A0T5NY08</accession>
<keyword evidence="2" id="KW-1185">Reference proteome</keyword>
<comment type="caution">
    <text evidence="1">The sequence shown here is derived from an EMBL/GenBank/DDBJ whole genome shotgun (WGS) entry which is preliminary data.</text>
</comment>
<reference evidence="1 2" key="1">
    <citation type="submission" date="2015-04" db="EMBL/GenBank/DDBJ databases">
        <title>The draft genome sequence of Roseovarius sp.R12b.</title>
        <authorList>
            <person name="Li G."/>
            <person name="Lai Q."/>
            <person name="Shao Z."/>
            <person name="Yan P."/>
        </authorList>
    </citation>
    <scope>NUCLEOTIDE SEQUENCE [LARGE SCALE GENOMIC DNA]</scope>
    <source>
        <strain evidence="1 2">R12B</strain>
    </source>
</reference>
<dbReference type="RefSeq" id="WP_057790645.1">
    <property type="nucleotide sequence ID" value="NZ_LAXJ01000003.1"/>
</dbReference>
<proteinExistence type="predicted"/>
<gene>
    <name evidence="1" type="ORF">XM53_04290</name>
</gene>